<feature type="domain" description="DUF7774" evidence="1">
    <location>
        <begin position="52"/>
        <end position="121"/>
    </location>
</feature>
<keyword evidence="3" id="KW-1185">Reference proteome</keyword>
<dbReference type="AlphaFoldDB" id="A0A3P6R2N0"/>
<sequence>MIFRANATEVHELDHCGVCLKFNLRRRVPLFEEKQEKTLLSLSEFTLHRDFISAYKVMTFIKQHNLLYKTLNDDDTEQVRQFFETELSRPSYRVSAKVMRLMHEAFNKCWERVIDVCEKADFTNEAKACFLDVMLIFPDLIPEFWGGRHIGLAF</sequence>
<reference evidence="2 3" key="1">
    <citation type="submission" date="2018-11" db="EMBL/GenBank/DDBJ databases">
        <authorList>
            <consortium name="Pathogen Informatics"/>
        </authorList>
    </citation>
    <scope>NUCLEOTIDE SEQUENCE [LARGE SCALE GENOMIC DNA]</scope>
</reference>
<protein>
    <recommendedName>
        <fullName evidence="1">DUF7774 domain-containing protein</fullName>
    </recommendedName>
</protein>
<dbReference type="Proteomes" id="UP000271889">
    <property type="component" value="Unassembled WGS sequence"/>
</dbReference>
<gene>
    <name evidence="2" type="ORF">CGOC_LOCUS3811</name>
</gene>
<dbReference type="InterPro" id="IPR056676">
    <property type="entry name" value="DUF7774"/>
</dbReference>
<proteinExistence type="predicted"/>
<dbReference type="OrthoDB" id="5874106at2759"/>
<dbReference type="Pfam" id="PF24983">
    <property type="entry name" value="DUF7774"/>
    <property type="match status" value="1"/>
</dbReference>
<name>A0A3P6R2N0_CYLGO</name>
<organism evidence="2 3">
    <name type="scientific">Cylicostephanus goldi</name>
    <name type="common">Nematode worm</name>
    <dbReference type="NCBI Taxonomy" id="71465"/>
    <lineage>
        <taxon>Eukaryota</taxon>
        <taxon>Metazoa</taxon>
        <taxon>Ecdysozoa</taxon>
        <taxon>Nematoda</taxon>
        <taxon>Chromadorea</taxon>
        <taxon>Rhabditida</taxon>
        <taxon>Rhabditina</taxon>
        <taxon>Rhabditomorpha</taxon>
        <taxon>Strongyloidea</taxon>
        <taxon>Strongylidae</taxon>
        <taxon>Cylicostephanus</taxon>
    </lineage>
</organism>
<evidence type="ECO:0000313" key="3">
    <source>
        <dbReference type="Proteomes" id="UP000271889"/>
    </source>
</evidence>
<dbReference type="EMBL" id="UYRV01009841">
    <property type="protein sequence ID" value="VDK56926.1"/>
    <property type="molecule type" value="Genomic_DNA"/>
</dbReference>
<accession>A0A3P6R2N0</accession>
<evidence type="ECO:0000259" key="1">
    <source>
        <dbReference type="Pfam" id="PF24983"/>
    </source>
</evidence>
<evidence type="ECO:0000313" key="2">
    <source>
        <dbReference type="EMBL" id="VDK56926.1"/>
    </source>
</evidence>